<dbReference type="Pfam" id="PF01618">
    <property type="entry name" value="MotA_ExbB"/>
    <property type="match status" value="1"/>
</dbReference>
<evidence type="ECO:0000256" key="10">
    <source>
        <dbReference type="ARBA" id="ARBA00022989"/>
    </source>
</evidence>
<evidence type="ECO:0000256" key="7">
    <source>
        <dbReference type="ARBA" id="ARBA00022692"/>
    </source>
</evidence>
<evidence type="ECO:0000256" key="4">
    <source>
        <dbReference type="ARBA" id="ARBA00022475"/>
    </source>
</evidence>
<evidence type="ECO:0000256" key="2">
    <source>
        <dbReference type="ARBA" id="ARBA00008038"/>
    </source>
</evidence>
<evidence type="ECO:0000256" key="11">
    <source>
        <dbReference type="ARBA" id="ARBA00023065"/>
    </source>
</evidence>
<keyword evidence="16" id="KW-0969">Cilium</keyword>
<keyword evidence="8" id="KW-0283">Flagellar rotation</keyword>
<keyword evidence="5" id="KW-0145">Chemotaxis</keyword>
<feature type="domain" description="Motility protein A N-terminal" evidence="15">
    <location>
        <begin position="4"/>
        <end position="93"/>
    </location>
</feature>
<dbReference type="PROSITE" id="PS01307">
    <property type="entry name" value="MOTA"/>
    <property type="match status" value="1"/>
</dbReference>
<keyword evidence="10 13" id="KW-1133">Transmembrane helix</keyword>
<evidence type="ECO:0000313" key="16">
    <source>
        <dbReference type="EMBL" id="VAX06293.1"/>
    </source>
</evidence>
<keyword evidence="9" id="KW-0375">Hydrogen ion transport</keyword>
<organism evidence="16">
    <name type="scientific">hydrothermal vent metagenome</name>
    <dbReference type="NCBI Taxonomy" id="652676"/>
    <lineage>
        <taxon>unclassified sequences</taxon>
        <taxon>metagenomes</taxon>
        <taxon>ecological metagenomes</taxon>
    </lineage>
</organism>
<evidence type="ECO:0000256" key="3">
    <source>
        <dbReference type="ARBA" id="ARBA00022448"/>
    </source>
</evidence>
<dbReference type="PANTHER" id="PTHR30433">
    <property type="entry name" value="CHEMOTAXIS PROTEIN MOTA"/>
    <property type="match status" value="1"/>
</dbReference>
<keyword evidence="12 13" id="KW-0472">Membrane</keyword>
<accession>A0A3B1B2W4</accession>
<evidence type="ECO:0000256" key="13">
    <source>
        <dbReference type="SAM" id="Phobius"/>
    </source>
</evidence>
<keyword evidence="6" id="KW-0997">Cell inner membrane</keyword>
<proteinExistence type="inferred from homology"/>
<gene>
    <name evidence="16" type="ORF">MNBD_GAMMA25-1791</name>
</gene>
<sequence length="285" mass="30953">MKLLIGLIMVLGAVFGGYVLSHGNLASLYQPFELLIILGGAMGAFVIANPPKVIFAALKSLGRLFKGSLYKKQTFMELLSLMFALFGKARKEGLMALEADIDEPQESEIFKEYPGILKNHHLIDFICDYLRLMVGGNMNAFELENLMDIEMETHHHELAESSHAVTIMSDGLPAFGIVAAVMGVVITMSFISEPPEVLGAHVGAALVGTFLGILLAYGIVGPMGNAMAAQEAEEGKLFECAKICIMATLNGYTPQIAVEFGRKALNSDMRPGFLELEEHIKSLKK</sequence>
<keyword evidence="3" id="KW-0813">Transport</keyword>
<dbReference type="NCBIfam" id="TIGR03818">
    <property type="entry name" value="MotA1"/>
    <property type="match status" value="1"/>
</dbReference>
<evidence type="ECO:0000259" key="15">
    <source>
        <dbReference type="Pfam" id="PF20560"/>
    </source>
</evidence>
<feature type="transmembrane region" description="Helical" evidence="13">
    <location>
        <begin position="32"/>
        <end position="58"/>
    </location>
</feature>
<comment type="similarity">
    <text evidence="2">Belongs to the MotA family.</text>
</comment>
<dbReference type="PANTHER" id="PTHR30433:SF4">
    <property type="entry name" value="MOTILITY PROTEIN A"/>
    <property type="match status" value="1"/>
</dbReference>
<dbReference type="InterPro" id="IPR000540">
    <property type="entry name" value="Flag_MotA_CS"/>
</dbReference>
<evidence type="ECO:0000256" key="12">
    <source>
        <dbReference type="ARBA" id="ARBA00023136"/>
    </source>
</evidence>
<dbReference type="InterPro" id="IPR046786">
    <property type="entry name" value="MotA_N"/>
</dbReference>
<keyword evidence="16" id="KW-0966">Cell projection</keyword>
<evidence type="ECO:0000256" key="6">
    <source>
        <dbReference type="ARBA" id="ARBA00022519"/>
    </source>
</evidence>
<name>A0A3B1B2W4_9ZZZZ</name>
<dbReference type="GO" id="GO:0005886">
    <property type="term" value="C:plasma membrane"/>
    <property type="evidence" value="ECO:0007669"/>
    <property type="project" value="UniProtKB-SubCell"/>
</dbReference>
<keyword evidence="11" id="KW-0406">Ion transport</keyword>
<keyword evidence="16" id="KW-0282">Flagellum</keyword>
<keyword evidence="7 13" id="KW-0812">Transmembrane</keyword>
<dbReference type="GO" id="GO:1902600">
    <property type="term" value="P:proton transmembrane transport"/>
    <property type="evidence" value="ECO:0007669"/>
    <property type="project" value="UniProtKB-KW"/>
</dbReference>
<dbReference type="GO" id="GO:0071978">
    <property type="term" value="P:bacterial-type flagellum-dependent swarming motility"/>
    <property type="evidence" value="ECO:0007669"/>
    <property type="project" value="InterPro"/>
</dbReference>
<dbReference type="AlphaFoldDB" id="A0A3B1B2W4"/>
<feature type="domain" description="MotA/TolQ/ExbB proton channel" evidence="14">
    <location>
        <begin position="137"/>
        <end position="233"/>
    </location>
</feature>
<protein>
    <submittedName>
        <fullName evidence="16">Flagellar motor rotation protein MotA</fullName>
    </submittedName>
</protein>
<feature type="transmembrane region" description="Helical" evidence="13">
    <location>
        <begin position="172"/>
        <end position="192"/>
    </location>
</feature>
<dbReference type="InterPro" id="IPR047055">
    <property type="entry name" value="MotA-like"/>
</dbReference>
<evidence type="ECO:0000256" key="1">
    <source>
        <dbReference type="ARBA" id="ARBA00004429"/>
    </source>
</evidence>
<evidence type="ECO:0000256" key="5">
    <source>
        <dbReference type="ARBA" id="ARBA00022500"/>
    </source>
</evidence>
<reference evidence="16" key="1">
    <citation type="submission" date="2018-06" db="EMBL/GenBank/DDBJ databases">
        <authorList>
            <person name="Zhirakovskaya E."/>
        </authorList>
    </citation>
    <scope>NUCLEOTIDE SEQUENCE</scope>
</reference>
<comment type="subcellular location">
    <subcellularLocation>
        <location evidence="1">Cell inner membrane</location>
        <topology evidence="1">Multi-pass membrane protein</topology>
    </subcellularLocation>
</comment>
<evidence type="ECO:0000256" key="8">
    <source>
        <dbReference type="ARBA" id="ARBA00022779"/>
    </source>
</evidence>
<evidence type="ECO:0000259" key="14">
    <source>
        <dbReference type="Pfam" id="PF01618"/>
    </source>
</evidence>
<keyword evidence="4" id="KW-1003">Cell membrane</keyword>
<dbReference type="EMBL" id="UOFY01000008">
    <property type="protein sequence ID" value="VAX06293.1"/>
    <property type="molecule type" value="Genomic_DNA"/>
</dbReference>
<evidence type="ECO:0000256" key="9">
    <source>
        <dbReference type="ARBA" id="ARBA00022781"/>
    </source>
</evidence>
<dbReference type="Pfam" id="PF20560">
    <property type="entry name" value="MotA_N"/>
    <property type="match status" value="1"/>
</dbReference>
<dbReference type="GO" id="GO:0006935">
    <property type="term" value="P:chemotaxis"/>
    <property type="evidence" value="ECO:0007669"/>
    <property type="project" value="UniProtKB-KW"/>
</dbReference>
<dbReference type="InterPro" id="IPR022522">
    <property type="entry name" value="Flagellar_motor_stator_MotA"/>
</dbReference>
<feature type="transmembrane region" description="Helical" evidence="13">
    <location>
        <begin position="198"/>
        <end position="220"/>
    </location>
</feature>
<dbReference type="InterPro" id="IPR002898">
    <property type="entry name" value="MotA_ExbB_proton_chnl"/>
</dbReference>